<sequence>MRMSCNGCRVLRKGCSENCSLRPSLQWIKSPDSQANATVFLAKFYGRAGLINLINAGPQHLRPAIFRSLLYEACGRIINPVNGSVGLMCSGNWQRCQDAVESVLKGSTIMQVPINNDDDNNSSDQIVPLKGCDIRHVSKYNSTNSDNQQVKTRNGRLKRKGSTFDSVASASAEAEAAEEYLLKNQPPLKFSITGWDQFEEIEDEMIKRSQSHDSFSVETVEPTLLVNRVDPVKLEEDGDLLGLDLTLGLMSPA</sequence>
<keyword evidence="3" id="KW-1185">Reference proteome</keyword>
<organism evidence="3 4">
    <name type="scientific">Solanum pennellii</name>
    <name type="common">Tomato</name>
    <name type="synonym">Lycopersicon pennellii</name>
    <dbReference type="NCBI Taxonomy" id="28526"/>
    <lineage>
        <taxon>Eukaryota</taxon>
        <taxon>Viridiplantae</taxon>
        <taxon>Streptophyta</taxon>
        <taxon>Embryophyta</taxon>
        <taxon>Tracheophyta</taxon>
        <taxon>Spermatophyta</taxon>
        <taxon>Magnoliopsida</taxon>
        <taxon>eudicotyledons</taxon>
        <taxon>Gunneridae</taxon>
        <taxon>Pentapetalae</taxon>
        <taxon>asterids</taxon>
        <taxon>lamiids</taxon>
        <taxon>Solanales</taxon>
        <taxon>Solanaceae</taxon>
        <taxon>Solanoideae</taxon>
        <taxon>Solaneae</taxon>
        <taxon>Solanum</taxon>
        <taxon>Solanum subgen. Lycopersicon</taxon>
    </lineage>
</organism>
<gene>
    <name evidence="4" type="primary">LOC107019890</name>
</gene>
<reference evidence="3" key="1">
    <citation type="journal article" date="2014" name="Nat. Genet.">
        <title>The genome of the stress-tolerant wild tomato species Solanum pennellii.</title>
        <authorList>
            <person name="Bolger A."/>
            <person name="Scossa F."/>
            <person name="Bolger M.E."/>
            <person name="Lanz C."/>
            <person name="Maumus F."/>
            <person name="Tohge T."/>
            <person name="Quesneville H."/>
            <person name="Alseekh S."/>
            <person name="Sorensen I."/>
            <person name="Lichtenstein G."/>
            <person name="Fich E.A."/>
            <person name="Conte M."/>
            <person name="Keller H."/>
            <person name="Schneeberger K."/>
            <person name="Schwacke R."/>
            <person name="Ofner I."/>
            <person name="Vrebalov J."/>
            <person name="Xu Y."/>
            <person name="Osorio S."/>
            <person name="Aflitos S.A."/>
            <person name="Schijlen E."/>
            <person name="Jimenez-Gomez J.M."/>
            <person name="Ryngajllo M."/>
            <person name="Kimura S."/>
            <person name="Kumar R."/>
            <person name="Koenig D."/>
            <person name="Headland L.R."/>
            <person name="Maloof J.N."/>
            <person name="Sinha N."/>
            <person name="van Ham R.C."/>
            <person name="Lankhorst R.K."/>
            <person name="Mao L."/>
            <person name="Vogel A."/>
            <person name="Arsova B."/>
            <person name="Panstruga R."/>
            <person name="Fei Z."/>
            <person name="Rose J.K."/>
            <person name="Zamir D."/>
            <person name="Carrari F."/>
            <person name="Giovannoni J.J."/>
            <person name="Weigel D."/>
            <person name="Usadel B."/>
            <person name="Fernie A.R."/>
        </authorList>
    </citation>
    <scope>NUCLEOTIDE SEQUENCE [LARGE SCALE GENOMIC DNA]</scope>
    <source>
        <strain evidence="3">cv. LA0716</strain>
    </source>
</reference>
<dbReference type="Proteomes" id="UP000694930">
    <property type="component" value="Chromosome 5"/>
</dbReference>
<evidence type="ECO:0000259" key="2">
    <source>
        <dbReference type="PROSITE" id="PS50891"/>
    </source>
</evidence>
<dbReference type="PANTHER" id="PTHR31304:SF73">
    <property type="entry name" value="OS01G0511000 PROTEIN"/>
    <property type="match status" value="1"/>
</dbReference>
<evidence type="ECO:0000313" key="4">
    <source>
        <dbReference type="RefSeq" id="XP_015075737.1"/>
    </source>
</evidence>
<name>A0ABM1GTE6_SOLPN</name>
<accession>A0ABM1GTE6</accession>
<dbReference type="PROSITE" id="PS50891">
    <property type="entry name" value="LOB"/>
    <property type="match status" value="1"/>
</dbReference>
<dbReference type="InterPro" id="IPR004883">
    <property type="entry name" value="LOB"/>
</dbReference>
<evidence type="ECO:0000313" key="3">
    <source>
        <dbReference type="Proteomes" id="UP000694930"/>
    </source>
</evidence>
<dbReference type="RefSeq" id="XP_015075737.1">
    <property type="nucleotide sequence ID" value="XM_015220251.2"/>
</dbReference>
<protein>
    <submittedName>
        <fullName evidence="4">LOB domain-containing protein 42-like</fullName>
    </submittedName>
</protein>
<feature type="domain" description="LOB" evidence="2">
    <location>
        <begin position="3"/>
        <end position="109"/>
    </location>
</feature>
<dbReference type="Pfam" id="PF03195">
    <property type="entry name" value="LOB"/>
    <property type="match status" value="1"/>
</dbReference>
<dbReference type="GeneID" id="107019890"/>
<dbReference type="PANTHER" id="PTHR31304">
    <property type="entry name" value="LOB DOMAIN-CONTAINING PROTEIN 38"/>
    <property type="match status" value="1"/>
</dbReference>
<reference evidence="4" key="2">
    <citation type="submission" date="2025-08" db="UniProtKB">
        <authorList>
            <consortium name="RefSeq"/>
        </authorList>
    </citation>
    <scope>IDENTIFICATION</scope>
</reference>
<comment type="similarity">
    <text evidence="1">Belongs to the LOB domain-containing protein family.</text>
</comment>
<proteinExistence type="inferred from homology"/>
<evidence type="ECO:0000256" key="1">
    <source>
        <dbReference type="ARBA" id="ARBA00005474"/>
    </source>
</evidence>